<evidence type="ECO:0000313" key="2">
    <source>
        <dbReference type="EMBL" id="CAF0833952.1"/>
    </source>
</evidence>
<feature type="compositionally biased region" description="Low complexity" evidence="1">
    <location>
        <begin position="156"/>
        <end position="169"/>
    </location>
</feature>
<dbReference type="Proteomes" id="UP000677228">
    <property type="component" value="Unassembled WGS sequence"/>
</dbReference>
<feature type="region of interest" description="Disordered" evidence="1">
    <location>
        <begin position="156"/>
        <end position="178"/>
    </location>
</feature>
<name>A0A8S2D3E5_9BILA</name>
<evidence type="ECO:0000313" key="4">
    <source>
        <dbReference type="Proteomes" id="UP000677228"/>
    </source>
</evidence>
<evidence type="ECO:0000256" key="1">
    <source>
        <dbReference type="SAM" id="MobiDB-lite"/>
    </source>
</evidence>
<sequence>MTAESKADANVGSCPTYAGLASQHLLFAELVSNRGGFISHREETISKSECARYAAHKRRSVTDLRTLSTGFALPRHRGDNYNHHPFCPSFCGQRSPRSAISKQYAVNQAKRGVPPSGALKEEKLEASFPSSIIIKEEKTKSRIPVRTFEATSPSCTITTATSSNSSSPSVINERVSSSNKKTMIPRLIPTRFLPSTNHTAAVVDLSKIKNKAMTSFLNVAQTNNDANPLQDIMEQQAELKAYYDSFPNIDDATNQTDLDIKKAEEFTDSILHHLPSGDVNDRETLLHVLNNLLTNKNQQCLFYDSAKGINLHDASGNLADINFHDRPFVLKLKSSKGLGKDKIEKDEYDDLKLIQTLNNVIEQKKFHPIIEDILERLSKAHDIEKKYIAIKRVYIGTFNVVYTVMDLVRHVLESIQDASLKLRIQFEEFVSARIHPLLYRPSFDISYFDDRGNKTFSNESEIHEVGPPGHTKLYTSPTEWTRYGLKVLSKYPTDDWLHPFQDPGNWYRAFHGTGRADAKDFGNYNQPLDKQYACVDALSSIFVNDFCKARVHAFGEGVYCSPNPKFLENRYVGTVPLDTRQGKKNFKCMLQVAVNPDGVNCVKDDTWVVANPKDIRPYGILIKEV</sequence>
<reference evidence="2" key="1">
    <citation type="submission" date="2021-02" db="EMBL/GenBank/DDBJ databases">
        <authorList>
            <person name="Nowell W R."/>
        </authorList>
    </citation>
    <scope>NUCLEOTIDE SEQUENCE</scope>
</reference>
<protein>
    <submittedName>
        <fullName evidence="2">Uncharacterized protein</fullName>
    </submittedName>
</protein>
<dbReference type="EMBL" id="CAJOBA010001873">
    <property type="protein sequence ID" value="CAF3618607.1"/>
    <property type="molecule type" value="Genomic_DNA"/>
</dbReference>
<dbReference type="AlphaFoldDB" id="A0A8S2D3E5"/>
<proteinExistence type="predicted"/>
<evidence type="ECO:0000313" key="3">
    <source>
        <dbReference type="EMBL" id="CAF3618607.1"/>
    </source>
</evidence>
<gene>
    <name evidence="2" type="ORF">OVA965_LOCUS6289</name>
    <name evidence="3" type="ORF">TMI583_LOCUS6285</name>
</gene>
<dbReference type="PANTHER" id="PTHR36649">
    <property type="entry name" value="UBIQUITIN-LIKE DOMAIN-CONTAINING PROTEIN"/>
    <property type="match status" value="1"/>
</dbReference>
<accession>A0A8S2D3E5</accession>
<organism evidence="2 4">
    <name type="scientific">Didymodactylos carnosus</name>
    <dbReference type="NCBI Taxonomy" id="1234261"/>
    <lineage>
        <taxon>Eukaryota</taxon>
        <taxon>Metazoa</taxon>
        <taxon>Spiralia</taxon>
        <taxon>Gnathifera</taxon>
        <taxon>Rotifera</taxon>
        <taxon>Eurotatoria</taxon>
        <taxon>Bdelloidea</taxon>
        <taxon>Philodinida</taxon>
        <taxon>Philodinidae</taxon>
        <taxon>Didymodactylos</taxon>
    </lineage>
</organism>
<dbReference type="EMBL" id="CAJNOK010001873">
    <property type="protein sequence ID" value="CAF0833952.1"/>
    <property type="molecule type" value="Genomic_DNA"/>
</dbReference>
<comment type="caution">
    <text evidence="2">The sequence shown here is derived from an EMBL/GenBank/DDBJ whole genome shotgun (WGS) entry which is preliminary data.</text>
</comment>
<dbReference type="PANTHER" id="PTHR36649:SF29">
    <property type="entry name" value="PARP CATALYTIC DOMAIN-CONTAINING PROTEIN-RELATED"/>
    <property type="match status" value="1"/>
</dbReference>
<dbReference type="Proteomes" id="UP000682733">
    <property type="component" value="Unassembled WGS sequence"/>
</dbReference>